<sequence length="259" mass="26895">MERGRRARHRRRAVVAGSTLAVLALATAGVATVARPGPASHGTVASSPQLKLASAFATSTDISYRVRLTTGAAGGGGDLTYEGAFDPTTDTGYVEVTLDDSVQTELLVDGTRYTGGERLPGPLPSDKQGPGETYGRYGQYPGTHDRLSLYAEPGSVLGAATPDPAALYAFLQTANATVTENSDGTLHFTLETRHADGSNSTSGDVTLDADGRIGKVTITDTWRTTLKGNASGTSVSTLVLFDYGVEATVERPTDVVPAT</sequence>
<gene>
    <name evidence="3" type="ORF">Asi02nite_59680</name>
</gene>
<evidence type="ECO:0008006" key="5">
    <source>
        <dbReference type="Google" id="ProtNLM"/>
    </source>
</evidence>
<accession>A0ABQ4CYT8</accession>
<dbReference type="RefSeq" id="WP_203717323.1">
    <property type="nucleotide sequence ID" value="NZ_BONE01000061.1"/>
</dbReference>
<evidence type="ECO:0000313" key="3">
    <source>
        <dbReference type="EMBL" id="GIF76450.1"/>
    </source>
</evidence>
<feature type="signal peptide" evidence="2">
    <location>
        <begin position="1"/>
        <end position="33"/>
    </location>
</feature>
<keyword evidence="2" id="KW-0732">Signal</keyword>
<comment type="caution">
    <text evidence="3">The sequence shown here is derived from an EMBL/GenBank/DDBJ whole genome shotgun (WGS) entry which is preliminary data.</text>
</comment>
<name>A0ABQ4CYT8_9ACTN</name>
<organism evidence="3 4">
    <name type="scientific">Asanoa siamensis</name>
    <dbReference type="NCBI Taxonomy" id="926357"/>
    <lineage>
        <taxon>Bacteria</taxon>
        <taxon>Bacillati</taxon>
        <taxon>Actinomycetota</taxon>
        <taxon>Actinomycetes</taxon>
        <taxon>Micromonosporales</taxon>
        <taxon>Micromonosporaceae</taxon>
        <taxon>Asanoa</taxon>
    </lineage>
</organism>
<feature type="chain" id="PRO_5046614492" description="Lipoprotein" evidence="2">
    <location>
        <begin position="34"/>
        <end position="259"/>
    </location>
</feature>
<evidence type="ECO:0000313" key="4">
    <source>
        <dbReference type="Proteomes" id="UP000604117"/>
    </source>
</evidence>
<dbReference type="Proteomes" id="UP000604117">
    <property type="component" value="Unassembled WGS sequence"/>
</dbReference>
<keyword evidence="4" id="KW-1185">Reference proteome</keyword>
<protein>
    <recommendedName>
        <fullName evidence="5">Lipoprotein</fullName>
    </recommendedName>
</protein>
<evidence type="ECO:0000256" key="1">
    <source>
        <dbReference type="SAM" id="MobiDB-lite"/>
    </source>
</evidence>
<feature type="region of interest" description="Disordered" evidence="1">
    <location>
        <begin position="112"/>
        <end position="132"/>
    </location>
</feature>
<reference evidence="3 4" key="1">
    <citation type="submission" date="2021-01" db="EMBL/GenBank/DDBJ databases">
        <title>Whole genome shotgun sequence of Asanoa siamensis NBRC 107932.</title>
        <authorList>
            <person name="Komaki H."/>
            <person name="Tamura T."/>
        </authorList>
    </citation>
    <scope>NUCLEOTIDE SEQUENCE [LARGE SCALE GENOMIC DNA]</scope>
    <source>
        <strain evidence="3 4">NBRC 107932</strain>
    </source>
</reference>
<proteinExistence type="predicted"/>
<evidence type="ECO:0000256" key="2">
    <source>
        <dbReference type="SAM" id="SignalP"/>
    </source>
</evidence>
<dbReference type="EMBL" id="BONE01000061">
    <property type="protein sequence ID" value="GIF76450.1"/>
    <property type="molecule type" value="Genomic_DNA"/>
</dbReference>